<accession>A0A5R9F459</accession>
<name>A0A5R9F459_9BACL</name>
<dbReference type="Proteomes" id="UP000308230">
    <property type="component" value="Unassembled WGS sequence"/>
</dbReference>
<dbReference type="SUPFAM" id="SSF48452">
    <property type="entry name" value="TPR-like"/>
    <property type="match status" value="1"/>
</dbReference>
<evidence type="ECO:0000313" key="4">
    <source>
        <dbReference type="Proteomes" id="UP000308230"/>
    </source>
</evidence>
<keyword evidence="2" id="KW-0812">Transmembrane</keyword>
<keyword evidence="2" id="KW-0472">Membrane</keyword>
<comment type="caution">
    <text evidence="3">The sequence shown here is derived from an EMBL/GenBank/DDBJ whole genome shotgun (WGS) entry which is preliminary data.</text>
</comment>
<protein>
    <submittedName>
        <fullName evidence="3">Uncharacterized protein</fullName>
    </submittedName>
</protein>
<dbReference type="AlphaFoldDB" id="A0A5R9F459"/>
<feature type="coiled-coil region" evidence="1">
    <location>
        <begin position="226"/>
        <end position="253"/>
    </location>
</feature>
<keyword evidence="4" id="KW-1185">Reference proteome</keyword>
<proteinExistence type="predicted"/>
<reference evidence="3 4" key="1">
    <citation type="submission" date="2019-04" db="EMBL/GenBank/DDBJ databases">
        <title>Bacillus caeni sp. nov., a bacterium isolated from mangrove sediment.</title>
        <authorList>
            <person name="Huang H."/>
            <person name="Mo K."/>
            <person name="Hu Y."/>
        </authorList>
    </citation>
    <scope>NUCLEOTIDE SEQUENCE [LARGE SCALE GENOMIC DNA]</scope>
    <source>
        <strain evidence="3 4">HB172195</strain>
    </source>
</reference>
<dbReference type="RefSeq" id="WP_138126827.1">
    <property type="nucleotide sequence ID" value="NZ_SWLG01000007.1"/>
</dbReference>
<keyword evidence="2" id="KW-1133">Transmembrane helix</keyword>
<keyword evidence="1" id="KW-0175">Coiled coil</keyword>
<sequence length="370" mass="42127">MNCGNELTPATRQKQRKRQKLWVSIPVAASLLLGEGLGGYYYYEKSLTEASVSSFKEGEQLAKQEKYEEAYKKFEKAQKDRSDFPAAESNQKLMQLAMDVQHQLDSANGERKQDAYTDALARLRKTDSTLKKYDGELVEDLQKKVRNARTTVMVAELKYDMNGKETIDELKPILLRAESLTVKEAAEIADQVRKQIVEVAYKEANGYLTENHFTNALATVAKGLEINKNSEKLKNLQTAIKKKQTAFEQAQQKRIEQAMVAAAKEKEKNQTDALKLEEVTTEVNEFNELVVKGKVQSVATVPIFSVSIKYTVLNEKKEPTDNKGEIYVNPDTLYPDDQGTFDFMVLNLEAEKEKLKNYTVKITDMTWYLE</sequence>
<organism evidence="3 4">
    <name type="scientific">Exobacillus caeni</name>
    <dbReference type="NCBI Taxonomy" id="2574798"/>
    <lineage>
        <taxon>Bacteria</taxon>
        <taxon>Bacillati</taxon>
        <taxon>Bacillota</taxon>
        <taxon>Bacilli</taxon>
        <taxon>Bacillales</taxon>
        <taxon>Guptibacillaceae</taxon>
        <taxon>Exobacillus</taxon>
    </lineage>
</organism>
<evidence type="ECO:0000313" key="3">
    <source>
        <dbReference type="EMBL" id="TLS37289.1"/>
    </source>
</evidence>
<feature type="transmembrane region" description="Helical" evidence="2">
    <location>
        <begin position="21"/>
        <end position="43"/>
    </location>
</feature>
<gene>
    <name evidence="3" type="ORF">FCL54_12265</name>
</gene>
<evidence type="ECO:0000256" key="1">
    <source>
        <dbReference type="SAM" id="Coils"/>
    </source>
</evidence>
<dbReference type="InterPro" id="IPR011990">
    <property type="entry name" value="TPR-like_helical_dom_sf"/>
</dbReference>
<evidence type="ECO:0000256" key="2">
    <source>
        <dbReference type="SAM" id="Phobius"/>
    </source>
</evidence>
<dbReference type="OrthoDB" id="1822804at2"/>
<dbReference type="EMBL" id="SWLG01000007">
    <property type="protein sequence ID" value="TLS37289.1"/>
    <property type="molecule type" value="Genomic_DNA"/>
</dbReference>